<gene>
    <name evidence="1" type="ORF">CUMW_168210</name>
</gene>
<dbReference type="Proteomes" id="UP000236630">
    <property type="component" value="Unassembled WGS sequence"/>
</dbReference>
<keyword evidence="2" id="KW-1185">Reference proteome</keyword>
<evidence type="ECO:0000313" key="1">
    <source>
        <dbReference type="EMBL" id="GAY55973.1"/>
    </source>
</evidence>
<organism evidence="1 2">
    <name type="scientific">Citrus unshiu</name>
    <name type="common">Satsuma mandarin</name>
    <name type="synonym">Citrus nobilis var. unshiu</name>
    <dbReference type="NCBI Taxonomy" id="55188"/>
    <lineage>
        <taxon>Eukaryota</taxon>
        <taxon>Viridiplantae</taxon>
        <taxon>Streptophyta</taxon>
        <taxon>Embryophyta</taxon>
        <taxon>Tracheophyta</taxon>
        <taxon>Spermatophyta</taxon>
        <taxon>Magnoliopsida</taxon>
        <taxon>eudicotyledons</taxon>
        <taxon>Gunneridae</taxon>
        <taxon>Pentapetalae</taxon>
        <taxon>rosids</taxon>
        <taxon>malvids</taxon>
        <taxon>Sapindales</taxon>
        <taxon>Rutaceae</taxon>
        <taxon>Aurantioideae</taxon>
        <taxon>Citrus</taxon>
    </lineage>
</organism>
<reference evidence="1 2" key="1">
    <citation type="journal article" date="2017" name="Front. Genet.">
        <title>Draft sequencing of the heterozygous diploid genome of Satsuma (Citrus unshiu Marc.) using a hybrid assembly approach.</title>
        <authorList>
            <person name="Shimizu T."/>
            <person name="Tanizawa Y."/>
            <person name="Mochizuki T."/>
            <person name="Nagasaki H."/>
            <person name="Yoshioka T."/>
            <person name="Toyoda A."/>
            <person name="Fujiyama A."/>
            <person name="Kaminuma E."/>
            <person name="Nakamura Y."/>
        </authorList>
    </citation>
    <scope>NUCLEOTIDE SEQUENCE [LARGE SCALE GENOMIC DNA]</scope>
    <source>
        <strain evidence="2">cv. Miyagawa wase</strain>
    </source>
</reference>
<dbReference type="EMBL" id="BDQV01000128">
    <property type="protein sequence ID" value="GAY55973.1"/>
    <property type="molecule type" value="Genomic_DNA"/>
</dbReference>
<accession>A0A2H5PUF5</accession>
<evidence type="ECO:0000313" key="2">
    <source>
        <dbReference type="Proteomes" id="UP000236630"/>
    </source>
</evidence>
<dbReference type="AlphaFoldDB" id="A0A2H5PUF5"/>
<comment type="caution">
    <text evidence="1">The sequence shown here is derived from an EMBL/GenBank/DDBJ whole genome shotgun (WGS) entry which is preliminary data.</text>
</comment>
<proteinExistence type="predicted"/>
<sequence>MKRIAANEAIDCVVPDQKPEATKCLFFFSSKVAALHPITVFSFIHPFQTLRLLFCFVSHRSPAEVALHPHRRLLAGVQISGRGPQPPASLGSGTDRAPRLLQSRFISWLAQGEPSASAPFHLDGFKPRLPPKSIVFNNGKASFFAKGTLIDRSISLQFE</sequence>
<name>A0A2H5PUF5_CITUN</name>
<protein>
    <submittedName>
        <fullName evidence="1">Uncharacterized protein</fullName>
    </submittedName>
</protein>